<keyword evidence="2" id="KW-1185">Reference proteome</keyword>
<dbReference type="Proteomes" id="UP000278807">
    <property type="component" value="Unassembled WGS sequence"/>
</dbReference>
<protein>
    <submittedName>
        <fullName evidence="3">Tubulin_C domain-containing protein</fullName>
    </submittedName>
</protein>
<dbReference type="AlphaFoldDB" id="A0A0R3TZH3"/>
<reference evidence="1 2" key="2">
    <citation type="submission" date="2018-11" db="EMBL/GenBank/DDBJ databases">
        <authorList>
            <consortium name="Pathogen Informatics"/>
        </authorList>
    </citation>
    <scope>NUCLEOTIDE SEQUENCE [LARGE SCALE GENOMIC DNA]</scope>
</reference>
<evidence type="ECO:0000313" key="2">
    <source>
        <dbReference type="Proteomes" id="UP000278807"/>
    </source>
</evidence>
<dbReference type="EMBL" id="UZAE01015154">
    <property type="protein sequence ID" value="VDO15342.1"/>
    <property type="molecule type" value="Genomic_DNA"/>
</dbReference>
<reference evidence="3" key="1">
    <citation type="submission" date="2017-02" db="UniProtKB">
        <authorList>
            <consortium name="WormBaseParasite"/>
        </authorList>
    </citation>
    <scope>IDENTIFICATION</scope>
</reference>
<sequence>MNLAKEVRLACKMDCLGTADCRLQACTSSVLPFLKVIRPKHSIMFSLASGNSFLCTSDHNIRDIIAKFVKTYVCILIAPSGGMGVEVA</sequence>
<gene>
    <name evidence="1" type="ORF">HNAJ_LOCUS13246</name>
</gene>
<proteinExistence type="predicted"/>
<dbReference type="WBParaSite" id="HNAJ_0001327201-mRNA-1">
    <property type="protein sequence ID" value="HNAJ_0001327201-mRNA-1"/>
    <property type="gene ID" value="HNAJ_0001327201"/>
</dbReference>
<name>A0A0R3TZH3_RODNA</name>
<accession>A0A0R3TZH3</accession>
<evidence type="ECO:0000313" key="1">
    <source>
        <dbReference type="EMBL" id="VDO15342.1"/>
    </source>
</evidence>
<organism evidence="3">
    <name type="scientific">Rodentolepis nana</name>
    <name type="common">Dwarf tapeworm</name>
    <name type="synonym">Hymenolepis nana</name>
    <dbReference type="NCBI Taxonomy" id="102285"/>
    <lineage>
        <taxon>Eukaryota</taxon>
        <taxon>Metazoa</taxon>
        <taxon>Spiralia</taxon>
        <taxon>Lophotrochozoa</taxon>
        <taxon>Platyhelminthes</taxon>
        <taxon>Cestoda</taxon>
        <taxon>Eucestoda</taxon>
        <taxon>Cyclophyllidea</taxon>
        <taxon>Hymenolepididae</taxon>
        <taxon>Rodentolepis</taxon>
    </lineage>
</organism>
<evidence type="ECO:0000313" key="3">
    <source>
        <dbReference type="WBParaSite" id="HNAJ_0001327201-mRNA-1"/>
    </source>
</evidence>